<evidence type="ECO:0000313" key="2">
    <source>
        <dbReference type="WBParaSite" id="Hba_05327"/>
    </source>
</evidence>
<dbReference type="AlphaFoldDB" id="A0A1I7WJW6"/>
<reference evidence="2" key="1">
    <citation type="submission" date="2016-11" db="UniProtKB">
        <authorList>
            <consortium name="WormBaseParasite"/>
        </authorList>
    </citation>
    <scope>IDENTIFICATION</scope>
</reference>
<dbReference type="Proteomes" id="UP000095283">
    <property type="component" value="Unplaced"/>
</dbReference>
<accession>A0A1I7WJW6</accession>
<name>A0A1I7WJW6_HETBA</name>
<keyword evidence="1" id="KW-1185">Reference proteome</keyword>
<protein>
    <submittedName>
        <fullName evidence="2">Ovule protein</fullName>
    </submittedName>
</protein>
<organism evidence="1 2">
    <name type="scientific">Heterorhabditis bacteriophora</name>
    <name type="common">Entomopathogenic nematode worm</name>
    <dbReference type="NCBI Taxonomy" id="37862"/>
    <lineage>
        <taxon>Eukaryota</taxon>
        <taxon>Metazoa</taxon>
        <taxon>Ecdysozoa</taxon>
        <taxon>Nematoda</taxon>
        <taxon>Chromadorea</taxon>
        <taxon>Rhabditida</taxon>
        <taxon>Rhabditina</taxon>
        <taxon>Rhabditomorpha</taxon>
        <taxon>Strongyloidea</taxon>
        <taxon>Heterorhabditidae</taxon>
        <taxon>Heterorhabditis</taxon>
    </lineage>
</organism>
<dbReference type="WBParaSite" id="Hba_05327">
    <property type="protein sequence ID" value="Hba_05327"/>
    <property type="gene ID" value="Hba_05327"/>
</dbReference>
<proteinExistence type="predicted"/>
<evidence type="ECO:0000313" key="1">
    <source>
        <dbReference type="Proteomes" id="UP000095283"/>
    </source>
</evidence>
<sequence>MKKPADTPSYTERLPPEKYQIHNELHLNVLELKLCKIENTTVTCIKFCVMRLKYNQHFED</sequence>